<name>A0A7S3CQN4_9SPIT</name>
<keyword evidence="1" id="KW-0472">Membrane</keyword>
<feature type="transmembrane region" description="Helical" evidence="1">
    <location>
        <begin position="152"/>
        <end position="171"/>
    </location>
</feature>
<evidence type="ECO:0000313" key="2">
    <source>
        <dbReference type="EMBL" id="CAE0234585.1"/>
    </source>
</evidence>
<dbReference type="EMBL" id="HBIA01012604">
    <property type="protein sequence ID" value="CAE0234585.1"/>
    <property type="molecule type" value="Transcribed_RNA"/>
</dbReference>
<reference evidence="2" key="1">
    <citation type="submission" date="2021-01" db="EMBL/GenBank/DDBJ databases">
        <authorList>
            <person name="Corre E."/>
            <person name="Pelletier E."/>
            <person name="Niang G."/>
            <person name="Scheremetjew M."/>
            <person name="Finn R."/>
            <person name="Kale V."/>
            <person name="Holt S."/>
            <person name="Cochrane G."/>
            <person name="Meng A."/>
            <person name="Brown T."/>
            <person name="Cohen L."/>
        </authorList>
    </citation>
    <scope>NUCLEOTIDE SEQUENCE</scope>
    <source>
        <strain evidence="2">Ras09</strain>
    </source>
</reference>
<keyword evidence="1" id="KW-1133">Transmembrane helix</keyword>
<organism evidence="2">
    <name type="scientific">Strombidium rassoulzadegani</name>
    <dbReference type="NCBI Taxonomy" id="1082188"/>
    <lineage>
        <taxon>Eukaryota</taxon>
        <taxon>Sar</taxon>
        <taxon>Alveolata</taxon>
        <taxon>Ciliophora</taxon>
        <taxon>Intramacronucleata</taxon>
        <taxon>Spirotrichea</taxon>
        <taxon>Oligotrichia</taxon>
        <taxon>Strombidiidae</taxon>
        <taxon>Strombidium</taxon>
    </lineage>
</organism>
<sequence>MGYKVITVEGQQKNFTEVFFSVNEDMACTLFRSCKKVSLIAQASLQSSISFLDFMGVNGQNQSLSIITFGFDSKLPNVTEGVLPAPMRDDVDRKPLNITMHPCGYEVPANGTVDGYEKIANGTCTFCDEMCPTPDIDSSIGFFDGFDQKKSFLFFGVILGLTILNQTYILFWRKNKVNQEWEMVFRETQEPLQANYNPIL</sequence>
<dbReference type="AlphaFoldDB" id="A0A7S3CQN4"/>
<keyword evidence="1" id="KW-0812">Transmembrane</keyword>
<protein>
    <submittedName>
        <fullName evidence="2">Uncharacterized protein</fullName>
    </submittedName>
</protein>
<proteinExistence type="predicted"/>
<evidence type="ECO:0000256" key="1">
    <source>
        <dbReference type="SAM" id="Phobius"/>
    </source>
</evidence>
<gene>
    <name evidence="2" type="ORF">SRAS04492_LOCUS6391</name>
</gene>
<accession>A0A7S3CQN4</accession>